<keyword evidence="2" id="KW-1185">Reference proteome</keyword>
<gene>
    <name evidence="1" type="ORF">D9V28_07200</name>
</gene>
<organism evidence="1 2">
    <name type="scientific">Mycetocola zhadangensis</name>
    <dbReference type="NCBI Taxonomy" id="1164595"/>
    <lineage>
        <taxon>Bacteria</taxon>
        <taxon>Bacillati</taxon>
        <taxon>Actinomycetota</taxon>
        <taxon>Actinomycetes</taxon>
        <taxon>Micrococcales</taxon>
        <taxon>Microbacteriaceae</taxon>
        <taxon>Mycetocola</taxon>
    </lineage>
</organism>
<reference evidence="1 2" key="1">
    <citation type="submission" date="2018-10" db="EMBL/GenBank/DDBJ databases">
        <authorList>
            <person name="Li J."/>
        </authorList>
    </citation>
    <scope>NUCLEOTIDE SEQUENCE [LARGE SCALE GENOMIC DNA]</scope>
    <source>
        <strain evidence="1 2">ZD1-4</strain>
    </source>
</reference>
<comment type="caution">
    <text evidence="1">The sequence shown here is derived from an EMBL/GenBank/DDBJ whole genome shotgun (WGS) entry which is preliminary data.</text>
</comment>
<evidence type="ECO:0000313" key="1">
    <source>
        <dbReference type="EMBL" id="RLQ84025.1"/>
    </source>
</evidence>
<proteinExistence type="predicted"/>
<dbReference type="AlphaFoldDB" id="A0A3L7J1A7"/>
<dbReference type="EMBL" id="RCWJ01000002">
    <property type="protein sequence ID" value="RLQ84025.1"/>
    <property type="molecule type" value="Genomic_DNA"/>
</dbReference>
<dbReference type="Proteomes" id="UP000282460">
    <property type="component" value="Unassembled WGS sequence"/>
</dbReference>
<accession>A0A3L7J1A7</accession>
<protein>
    <submittedName>
        <fullName evidence="1">Uncharacterized protein</fullName>
    </submittedName>
</protein>
<evidence type="ECO:0000313" key="2">
    <source>
        <dbReference type="Proteomes" id="UP000282460"/>
    </source>
</evidence>
<name>A0A3L7J1A7_9MICO</name>
<sequence>MVRSWIERLIARTEAERAILPISDTLLDEIGPVDLAEDRHESEERWQVASELSILESQMAGHHFWSLNTEGEGHRAEALERIRDVMPGVLRLHLTKTAHILDEMVILLERIDER</sequence>